<dbReference type="GO" id="GO:0000978">
    <property type="term" value="F:RNA polymerase II cis-regulatory region sequence-specific DNA binding"/>
    <property type="evidence" value="ECO:0007669"/>
    <property type="project" value="TreeGrafter"/>
</dbReference>
<keyword evidence="4 5" id="KW-0539">Nucleus</keyword>
<sequence>MTGALNTDKAPSRGLWVAGVSHRWPVGQGPPPPPLPGQEVQLVLATAMKQPSDSGKLCPDPCTSETLPCECEHRARSLAPHGPLHTRTESRKPHFCSSAGLAHWTGCLPSTFSSSFGPHQPPSPTQGGLSFGAGKAWKELSPAEKRPFVEEAERLRVQHLRDHPNYKYRPRRKKQARKARRLEPGLLLPGLAPPPPPPPPEPFPAATGPARVFRELPPLGAEFDGLGLPTPERSPLDGLEPGEAAFFPPPAAPEDCSLRAFRAPYGPAELPRNPGGCFGAPPAEALRTAPGPAAPLCGLYYSAPGAPGPGPYPGPLSPPPEAPPLESAEPLGPAADLWADVDLTEFDQYLNCSRTRPDAAGLPYHVALAKLAPRTMSCPEESSLIAALSDASSAVYYSACISG</sequence>
<dbReference type="InterPro" id="IPR036910">
    <property type="entry name" value="HMG_box_dom_sf"/>
</dbReference>
<evidence type="ECO:0000256" key="6">
    <source>
        <dbReference type="SAM" id="MobiDB-lite"/>
    </source>
</evidence>
<dbReference type="InterPro" id="IPR033392">
    <property type="entry name" value="Sox7/17/18_central"/>
</dbReference>
<name>A0A6P3GU75_BISBB</name>
<evidence type="ECO:0000256" key="4">
    <source>
        <dbReference type="ARBA" id="ARBA00023242"/>
    </source>
</evidence>
<dbReference type="Proteomes" id="UP000515208">
    <property type="component" value="Unplaced"/>
</dbReference>
<evidence type="ECO:0000256" key="2">
    <source>
        <dbReference type="ARBA" id="ARBA00023125"/>
    </source>
</evidence>
<dbReference type="InterPro" id="IPR021934">
    <property type="entry name" value="Sox_C"/>
</dbReference>
<evidence type="ECO:0000256" key="5">
    <source>
        <dbReference type="PROSITE-ProRule" id="PRU00267"/>
    </source>
</evidence>
<feature type="compositionally biased region" description="Pro residues" evidence="6">
    <location>
        <begin position="191"/>
        <end position="203"/>
    </location>
</feature>
<keyword evidence="3" id="KW-0804">Transcription</keyword>
<dbReference type="Pfam" id="PF12067">
    <property type="entry name" value="Sox17_18_mid"/>
    <property type="match status" value="1"/>
</dbReference>
<evidence type="ECO:0000259" key="7">
    <source>
        <dbReference type="PROSITE" id="PS50118"/>
    </source>
</evidence>
<dbReference type="OrthoDB" id="1919336at2759"/>
<evidence type="ECO:0000313" key="9">
    <source>
        <dbReference type="Proteomes" id="UP000515208"/>
    </source>
</evidence>
<dbReference type="KEGG" id="bbis:104986188"/>
<dbReference type="PROSITE" id="PS50118">
    <property type="entry name" value="HMG_BOX_2"/>
    <property type="match status" value="1"/>
</dbReference>
<dbReference type="GO" id="GO:0001570">
    <property type="term" value="P:vasculogenesis"/>
    <property type="evidence" value="ECO:0007669"/>
    <property type="project" value="TreeGrafter"/>
</dbReference>
<dbReference type="Pfam" id="PF00505">
    <property type="entry name" value="HMG_box"/>
    <property type="match status" value="1"/>
</dbReference>
<keyword evidence="2 5" id="KW-0238">DNA-binding</keyword>
<dbReference type="SUPFAM" id="SSF47095">
    <property type="entry name" value="HMG-box"/>
    <property type="match status" value="1"/>
</dbReference>
<dbReference type="GO" id="GO:0005634">
    <property type="term" value="C:nucleus"/>
    <property type="evidence" value="ECO:0007669"/>
    <property type="project" value="UniProtKB-UniRule"/>
</dbReference>
<dbReference type="GO" id="GO:0001946">
    <property type="term" value="P:lymphangiogenesis"/>
    <property type="evidence" value="ECO:0007669"/>
    <property type="project" value="TreeGrafter"/>
</dbReference>
<dbReference type="GO" id="GO:0001525">
    <property type="term" value="P:angiogenesis"/>
    <property type="evidence" value="ECO:0007669"/>
    <property type="project" value="TreeGrafter"/>
</dbReference>
<dbReference type="Gene3D" id="1.10.30.10">
    <property type="entry name" value="High mobility group box domain"/>
    <property type="match status" value="1"/>
</dbReference>
<keyword evidence="9" id="KW-1185">Reference proteome</keyword>
<protein>
    <submittedName>
        <fullName evidence="10">Transcription factor SOX-18</fullName>
    </submittedName>
</protein>
<feature type="DNA-binding region" description="HMG box" evidence="5">
    <location>
        <begin position="122"/>
        <end position="167"/>
    </location>
</feature>
<organism evidence="9 10">
    <name type="scientific">Bison bison bison</name>
    <name type="common">North American plains bison</name>
    <dbReference type="NCBI Taxonomy" id="43346"/>
    <lineage>
        <taxon>Eukaryota</taxon>
        <taxon>Metazoa</taxon>
        <taxon>Chordata</taxon>
        <taxon>Craniata</taxon>
        <taxon>Vertebrata</taxon>
        <taxon>Euteleostomi</taxon>
        <taxon>Mammalia</taxon>
        <taxon>Eutheria</taxon>
        <taxon>Laurasiatheria</taxon>
        <taxon>Artiodactyla</taxon>
        <taxon>Ruminantia</taxon>
        <taxon>Pecora</taxon>
        <taxon>Bovidae</taxon>
        <taxon>Bovinae</taxon>
        <taxon>Bison</taxon>
    </lineage>
</organism>
<dbReference type="PANTHER" id="PTHR10270:SF204">
    <property type="entry name" value="TRANSCRIPTION FACTOR SOX-18"/>
    <property type="match status" value="1"/>
</dbReference>
<dbReference type="RefSeq" id="XP_010834943.1">
    <property type="nucleotide sequence ID" value="XM_010836641.1"/>
</dbReference>
<feature type="domain" description="Sox C-terminal" evidence="8">
    <location>
        <begin position="280"/>
        <end position="402"/>
    </location>
</feature>
<keyword evidence="1" id="KW-0805">Transcription regulation</keyword>
<dbReference type="PANTHER" id="PTHR10270">
    <property type="entry name" value="SOX TRANSCRIPTION FACTOR"/>
    <property type="match status" value="1"/>
</dbReference>
<dbReference type="PROSITE" id="PS51516">
    <property type="entry name" value="SOX_C"/>
    <property type="match status" value="1"/>
</dbReference>
<feature type="region of interest" description="Disordered" evidence="6">
    <location>
        <begin position="184"/>
        <end position="208"/>
    </location>
</feature>
<feature type="domain" description="HMG box" evidence="7">
    <location>
        <begin position="122"/>
        <end position="167"/>
    </location>
</feature>
<gene>
    <name evidence="10" type="primary">SOX18</name>
</gene>
<evidence type="ECO:0000256" key="1">
    <source>
        <dbReference type="ARBA" id="ARBA00023015"/>
    </source>
</evidence>
<evidence type="ECO:0000256" key="3">
    <source>
        <dbReference type="ARBA" id="ARBA00023163"/>
    </source>
</evidence>
<reference evidence="10" key="1">
    <citation type="submission" date="2025-08" db="UniProtKB">
        <authorList>
            <consortium name="RefSeq"/>
        </authorList>
    </citation>
    <scope>IDENTIFICATION</scope>
    <source>
        <tissue evidence="10">Blood</tissue>
    </source>
</reference>
<dbReference type="InterPro" id="IPR009071">
    <property type="entry name" value="HMG_box_dom"/>
</dbReference>
<evidence type="ECO:0000259" key="8">
    <source>
        <dbReference type="PROSITE" id="PS51516"/>
    </source>
</evidence>
<dbReference type="InterPro" id="IPR050140">
    <property type="entry name" value="SRY-related_HMG-box_TF-like"/>
</dbReference>
<dbReference type="GeneID" id="104986188"/>
<proteinExistence type="predicted"/>
<evidence type="ECO:0000313" key="10">
    <source>
        <dbReference type="RefSeq" id="XP_010834943.1"/>
    </source>
</evidence>
<feature type="region of interest" description="Disordered" evidence="6">
    <location>
        <begin position="160"/>
        <end position="179"/>
    </location>
</feature>
<dbReference type="CTD" id="54345"/>
<feature type="compositionally biased region" description="Basic residues" evidence="6">
    <location>
        <begin position="166"/>
        <end position="179"/>
    </location>
</feature>
<dbReference type="GO" id="GO:0001228">
    <property type="term" value="F:DNA-binding transcription activator activity, RNA polymerase II-specific"/>
    <property type="evidence" value="ECO:0007669"/>
    <property type="project" value="TreeGrafter"/>
</dbReference>
<dbReference type="AlphaFoldDB" id="A0A6P3GU75"/>
<accession>A0A6P3GU75</accession>